<feature type="region of interest" description="Disordered" evidence="1">
    <location>
        <begin position="103"/>
        <end position="132"/>
    </location>
</feature>
<dbReference type="InterPro" id="IPR006579">
    <property type="entry name" value="Pre_C2HC_dom"/>
</dbReference>
<evidence type="ECO:0000313" key="3">
    <source>
        <dbReference type="EMBL" id="OXU17569.1"/>
    </source>
</evidence>
<reference evidence="3 4" key="1">
    <citation type="journal article" date="2017" name="Curr. Biol.">
        <title>The Evolution of Venom by Co-option of Single-Copy Genes.</title>
        <authorList>
            <person name="Martinson E.O."/>
            <person name="Mrinalini"/>
            <person name="Kelkar Y.D."/>
            <person name="Chang C.H."/>
            <person name="Werren J.H."/>
        </authorList>
    </citation>
    <scope>NUCLEOTIDE SEQUENCE [LARGE SCALE GENOMIC DNA]</scope>
    <source>
        <strain evidence="3 4">Alberta</strain>
        <tissue evidence="3">Whole body</tissue>
    </source>
</reference>
<evidence type="ECO:0000256" key="1">
    <source>
        <dbReference type="SAM" id="MobiDB-lite"/>
    </source>
</evidence>
<gene>
    <name evidence="3" type="ORF">TSAR_011584</name>
</gene>
<name>A0A232EGS8_9HYME</name>
<protein>
    <recommendedName>
        <fullName evidence="2">Pre-C2HC domain-containing protein</fullName>
    </recommendedName>
</protein>
<dbReference type="EMBL" id="NNAY01004677">
    <property type="protein sequence ID" value="OXU17569.1"/>
    <property type="molecule type" value="Genomic_DNA"/>
</dbReference>
<feature type="domain" description="Pre-C2HC" evidence="2">
    <location>
        <begin position="155"/>
        <end position="218"/>
    </location>
</feature>
<evidence type="ECO:0000313" key="4">
    <source>
        <dbReference type="Proteomes" id="UP000215335"/>
    </source>
</evidence>
<sequence>MGRYEFKKKSPFLFYLLNKAVNPDHQRKIIASLVSAFDPCTSCHVASLAFEHSSKAIKQPLSGLTPASILSEHQTAPLSPTSQWPLLKSNFWNCKDLNTSTWPSPSAGRSADVPRMGERHDTVTQQSSSSNSDDLNKVIFDLQVIRGVNESYSEEEILEEIRCKHPAVKKVFRMRKGEKVWPLVIVQLDLFFAHAKTIFDLKMVGGLKVTVEPKRKSKFTLLKESIKFYKQMTIGVNRNQPVDYFKRVPLTVRVVRNLVTQLKTH</sequence>
<evidence type="ECO:0000259" key="2">
    <source>
        <dbReference type="Pfam" id="PF07530"/>
    </source>
</evidence>
<accession>A0A232EGS8</accession>
<comment type="caution">
    <text evidence="3">The sequence shown here is derived from an EMBL/GenBank/DDBJ whole genome shotgun (WGS) entry which is preliminary data.</text>
</comment>
<dbReference type="AlphaFoldDB" id="A0A232EGS8"/>
<organism evidence="3 4">
    <name type="scientific">Trichomalopsis sarcophagae</name>
    <dbReference type="NCBI Taxonomy" id="543379"/>
    <lineage>
        <taxon>Eukaryota</taxon>
        <taxon>Metazoa</taxon>
        <taxon>Ecdysozoa</taxon>
        <taxon>Arthropoda</taxon>
        <taxon>Hexapoda</taxon>
        <taxon>Insecta</taxon>
        <taxon>Pterygota</taxon>
        <taxon>Neoptera</taxon>
        <taxon>Endopterygota</taxon>
        <taxon>Hymenoptera</taxon>
        <taxon>Apocrita</taxon>
        <taxon>Proctotrupomorpha</taxon>
        <taxon>Chalcidoidea</taxon>
        <taxon>Pteromalidae</taxon>
        <taxon>Pteromalinae</taxon>
        <taxon>Trichomalopsis</taxon>
    </lineage>
</organism>
<dbReference type="Proteomes" id="UP000215335">
    <property type="component" value="Unassembled WGS sequence"/>
</dbReference>
<keyword evidence="4" id="KW-1185">Reference proteome</keyword>
<dbReference type="Pfam" id="PF07530">
    <property type="entry name" value="PRE_C2HC"/>
    <property type="match status" value="1"/>
</dbReference>
<proteinExistence type="predicted"/>